<dbReference type="Proteomes" id="UP000182719">
    <property type="component" value="Unassembled WGS sequence"/>
</dbReference>
<dbReference type="OrthoDB" id="9935422at2"/>
<evidence type="ECO:0008006" key="4">
    <source>
        <dbReference type="Google" id="ProtNLM"/>
    </source>
</evidence>
<dbReference type="Gene3D" id="1.25.40.10">
    <property type="entry name" value="Tetratricopeptide repeat domain"/>
    <property type="match status" value="2"/>
</dbReference>
<dbReference type="EMBL" id="FOAP01000002">
    <property type="protein sequence ID" value="SEK70533.1"/>
    <property type="molecule type" value="Genomic_DNA"/>
</dbReference>
<feature type="region of interest" description="Disordered" evidence="1">
    <location>
        <begin position="1"/>
        <end position="21"/>
    </location>
</feature>
<name>A0A1H7J6X1_STIAU</name>
<organism evidence="2 3">
    <name type="scientific">Stigmatella aurantiaca</name>
    <dbReference type="NCBI Taxonomy" id="41"/>
    <lineage>
        <taxon>Bacteria</taxon>
        <taxon>Pseudomonadati</taxon>
        <taxon>Myxococcota</taxon>
        <taxon>Myxococcia</taxon>
        <taxon>Myxococcales</taxon>
        <taxon>Cystobacterineae</taxon>
        <taxon>Archangiaceae</taxon>
        <taxon>Stigmatella</taxon>
    </lineage>
</organism>
<proteinExistence type="predicted"/>
<reference evidence="3" key="1">
    <citation type="submission" date="2016-10" db="EMBL/GenBank/DDBJ databases">
        <authorList>
            <person name="Varghese N."/>
            <person name="Submissions S."/>
        </authorList>
    </citation>
    <scope>NUCLEOTIDE SEQUENCE [LARGE SCALE GENOMIC DNA]</scope>
    <source>
        <strain evidence="3">DSM 17044</strain>
    </source>
</reference>
<evidence type="ECO:0000256" key="1">
    <source>
        <dbReference type="SAM" id="MobiDB-lite"/>
    </source>
</evidence>
<sequence>MSSASSRTADALLRQADETEEAGDIGGAEALLTEALARKPDFERAWYQRGLLRLFEREAPAEALADLCAAEELGVARQGSIPPSRLHYAIGECLFGLGRFAEADARLQRGLSGETDAVMLAELHYRRAECADKLGRTDALREALTRFLSHEAAFLEAGGEEEQLEWARTRFAGLSHAR</sequence>
<gene>
    <name evidence="2" type="ORF">SAMN05444354_102129</name>
</gene>
<dbReference type="SUPFAM" id="SSF48452">
    <property type="entry name" value="TPR-like"/>
    <property type="match status" value="1"/>
</dbReference>
<evidence type="ECO:0000313" key="3">
    <source>
        <dbReference type="Proteomes" id="UP000182719"/>
    </source>
</evidence>
<accession>A0A1H7J6X1</accession>
<evidence type="ECO:0000313" key="2">
    <source>
        <dbReference type="EMBL" id="SEK70533.1"/>
    </source>
</evidence>
<keyword evidence="3" id="KW-1185">Reference proteome</keyword>
<protein>
    <recommendedName>
        <fullName evidence="4">Tetratricopeptide repeat protein</fullName>
    </recommendedName>
</protein>
<dbReference type="InterPro" id="IPR011990">
    <property type="entry name" value="TPR-like_helical_dom_sf"/>
</dbReference>
<dbReference type="RefSeq" id="WP_075005300.1">
    <property type="nucleotide sequence ID" value="NZ_FOAP01000002.1"/>
</dbReference>
<dbReference type="AlphaFoldDB" id="A0A1H7J6X1"/>